<gene>
    <name evidence="1" type="ORF">GQ26_0160940</name>
</gene>
<evidence type="ECO:0000313" key="1">
    <source>
        <dbReference type="EMBL" id="KFX47044.1"/>
    </source>
</evidence>
<name>A0A093VAR5_TALMA</name>
<organism evidence="1">
    <name type="scientific">Talaromyces marneffei PM1</name>
    <dbReference type="NCBI Taxonomy" id="1077442"/>
    <lineage>
        <taxon>Eukaryota</taxon>
        <taxon>Fungi</taxon>
        <taxon>Dikarya</taxon>
        <taxon>Ascomycota</taxon>
        <taxon>Pezizomycotina</taxon>
        <taxon>Eurotiomycetes</taxon>
        <taxon>Eurotiomycetidae</taxon>
        <taxon>Eurotiales</taxon>
        <taxon>Trichocomaceae</taxon>
        <taxon>Talaromyces</taxon>
        <taxon>Talaromyces sect. Talaromyces</taxon>
    </lineage>
</organism>
<dbReference type="EMBL" id="JPOX01000016">
    <property type="protein sequence ID" value="KFX47044.1"/>
    <property type="molecule type" value="Genomic_DNA"/>
</dbReference>
<reference evidence="1" key="1">
    <citation type="journal article" date="2014" name="PLoS Genet.">
        <title>Signature Gene Expression Reveals Novel Clues to the Molecular Mechanisms of Dimorphic Transition in Penicillium marneffei.</title>
        <authorList>
            <person name="Yang E."/>
            <person name="Wang G."/>
            <person name="Cai J."/>
            <person name="Woo P.C."/>
            <person name="Lau S.K."/>
            <person name="Yuen K.-Y."/>
            <person name="Chow W.-N."/>
            <person name="Lin X."/>
        </authorList>
    </citation>
    <scope>NUCLEOTIDE SEQUENCE [LARGE SCALE GENOMIC DNA]</scope>
    <source>
        <strain evidence="1">PM1</strain>
    </source>
</reference>
<comment type="caution">
    <text evidence="1">The sequence shown here is derived from an EMBL/GenBank/DDBJ whole genome shotgun (WGS) entry which is preliminary data.</text>
</comment>
<protein>
    <submittedName>
        <fullName evidence="1">Uncharacterized protein</fullName>
    </submittedName>
</protein>
<sequence>MYIPEVEDASVHTCLTAKGEPLIISLGFSFGFLTPKIKFITSALILILPLTALAAPSPAPASAIDPAAAIPISDAAKSRIAALSDDEIFTKRNTEVCEIINVSSYVYCCSGPGTGYSAEYELYGGYTWGFTCYEEGTCVDGNWFVKTFPSENPHEVILRI</sequence>
<proteinExistence type="predicted"/>
<dbReference type="AlphaFoldDB" id="A0A093VAR5"/>
<accession>A0A093VAR5</accession>
<dbReference type="HOGENOM" id="CLU_1653304_0_0_1"/>